<organism evidence="8 9">
    <name type="scientific">Thermophilibacter provencensis</name>
    <dbReference type="NCBI Taxonomy" id="1852386"/>
    <lineage>
        <taxon>Bacteria</taxon>
        <taxon>Bacillati</taxon>
        <taxon>Actinomycetota</taxon>
        <taxon>Coriobacteriia</taxon>
        <taxon>Coriobacteriales</taxon>
        <taxon>Atopobiaceae</taxon>
        <taxon>Thermophilibacter</taxon>
    </lineage>
</organism>
<keyword evidence="5" id="KW-0234">DNA repair</keyword>
<reference evidence="8" key="2">
    <citation type="submission" date="2023-06" db="EMBL/GenBank/DDBJ databases">
        <authorList>
            <person name="Zeman M."/>
            <person name="Kubasova T."/>
            <person name="Jahodarova E."/>
            <person name="Nykrynova M."/>
            <person name="Rychlik I."/>
        </authorList>
    </citation>
    <scope>NUCLEOTIDE SEQUENCE</scope>
    <source>
        <strain evidence="8">153_Feed</strain>
    </source>
</reference>
<dbReference type="InterPro" id="IPR036217">
    <property type="entry name" value="MethylDNA_cys_MeTrfase_DNAb"/>
</dbReference>
<evidence type="ECO:0000313" key="9">
    <source>
        <dbReference type="Proteomes" id="UP001529256"/>
    </source>
</evidence>
<protein>
    <submittedName>
        <fullName evidence="8">MGMT family protein</fullName>
        <ecNumber evidence="8">2.1.1.63</ecNumber>
    </submittedName>
</protein>
<dbReference type="EMBL" id="JAUDEA010000003">
    <property type="protein sequence ID" value="MDM8270691.1"/>
    <property type="molecule type" value="Genomic_DNA"/>
</dbReference>
<dbReference type="SUPFAM" id="SSF46767">
    <property type="entry name" value="Methylated DNA-protein cysteine methyltransferase, C-terminal domain"/>
    <property type="match status" value="1"/>
</dbReference>
<dbReference type="InterPro" id="IPR036388">
    <property type="entry name" value="WH-like_DNA-bd_sf"/>
</dbReference>
<proteinExistence type="predicted"/>
<evidence type="ECO:0000256" key="4">
    <source>
        <dbReference type="ARBA" id="ARBA00022763"/>
    </source>
</evidence>
<keyword evidence="9" id="KW-1185">Reference proteome</keyword>
<feature type="domain" description="Methylated-DNA-[protein]-cysteine S-methyltransferase DNA binding" evidence="7">
    <location>
        <begin position="25"/>
        <end position="95"/>
    </location>
</feature>
<dbReference type="GO" id="GO:0032259">
    <property type="term" value="P:methylation"/>
    <property type="evidence" value="ECO:0007669"/>
    <property type="project" value="UniProtKB-KW"/>
</dbReference>
<comment type="catalytic activity">
    <reaction evidence="1">
        <text>a 4-O-methyl-thymidine in DNA + L-cysteinyl-[protein] = a thymidine in DNA + S-methyl-L-cysteinyl-[protein]</text>
        <dbReference type="Rhea" id="RHEA:53428"/>
        <dbReference type="Rhea" id="RHEA-COMP:10131"/>
        <dbReference type="Rhea" id="RHEA-COMP:10132"/>
        <dbReference type="Rhea" id="RHEA-COMP:13555"/>
        <dbReference type="Rhea" id="RHEA-COMP:13556"/>
        <dbReference type="ChEBI" id="CHEBI:29950"/>
        <dbReference type="ChEBI" id="CHEBI:82612"/>
        <dbReference type="ChEBI" id="CHEBI:137386"/>
        <dbReference type="ChEBI" id="CHEBI:137387"/>
        <dbReference type="EC" id="2.1.1.63"/>
    </reaction>
</comment>
<evidence type="ECO:0000256" key="5">
    <source>
        <dbReference type="ARBA" id="ARBA00023204"/>
    </source>
</evidence>
<dbReference type="CDD" id="cd06445">
    <property type="entry name" value="ATase"/>
    <property type="match status" value="1"/>
</dbReference>
<dbReference type="EC" id="2.1.1.63" evidence="8"/>
<accession>A0ABT7V252</accession>
<dbReference type="PROSITE" id="PS00374">
    <property type="entry name" value="MGMT"/>
    <property type="match status" value="1"/>
</dbReference>
<reference evidence="8" key="1">
    <citation type="submission" date="2023-06" db="EMBL/GenBank/DDBJ databases">
        <title>Identification and characterization of horizontal gene transfer across gut microbiota members of farm animals based on homology search.</title>
        <authorList>
            <person name="Schwarzerova J."/>
            <person name="Nykrynova M."/>
            <person name="Jureckova K."/>
            <person name="Cejkova D."/>
            <person name="Rychlik I."/>
        </authorList>
    </citation>
    <scope>NUCLEOTIDE SEQUENCE</scope>
    <source>
        <strain evidence="8">153_Feed</strain>
    </source>
</reference>
<dbReference type="GO" id="GO:0003908">
    <property type="term" value="F:methylated-DNA-[protein]-cysteine S-methyltransferase activity"/>
    <property type="evidence" value="ECO:0007669"/>
    <property type="project" value="UniProtKB-EC"/>
</dbReference>
<gene>
    <name evidence="8" type="ORF">QUW25_03170</name>
</gene>
<keyword evidence="3 8" id="KW-0808">Transferase</keyword>
<dbReference type="InterPro" id="IPR014048">
    <property type="entry name" value="MethylDNA_cys_MeTrfase_DNA-bd"/>
</dbReference>
<evidence type="ECO:0000256" key="2">
    <source>
        <dbReference type="ARBA" id="ARBA00022603"/>
    </source>
</evidence>
<dbReference type="PANTHER" id="PTHR10815">
    <property type="entry name" value="METHYLATED-DNA--PROTEIN-CYSTEINE METHYLTRANSFERASE"/>
    <property type="match status" value="1"/>
</dbReference>
<dbReference type="PANTHER" id="PTHR10815:SF5">
    <property type="entry name" value="METHYLATED-DNA--PROTEIN-CYSTEINE METHYLTRANSFERASE"/>
    <property type="match status" value="1"/>
</dbReference>
<dbReference type="NCBIfam" id="TIGR00589">
    <property type="entry name" value="ogt"/>
    <property type="match status" value="1"/>
</dbReference>
<dbReference type="Gene3D" id="1.10.10.10">
    <property type="entry name" value="Winged helix-like DNA-binding domain superfamily/Winged helix DNA-binding domain"/>
    <property type="match status" value="1"/>
</dbReference>
<evidence type="ECO:0000256" key="3">
    <source>
        <dbReference type="ARBA" id="ARBA00022679"/>
    </source>
</evidence>
<evidence type="ECO:0000313" key="8">
    <source>
        <dbReference type="EMBL" id="MDM8270691.1"/>
    </source>
</evidence>
<comment type="catalytic activity">
    <reaction evidence="6">
        <text>a 6-O-methyl-2'-deoxyguanosine in DNA + L-cysteinyl-[protein] = S-methyl-L-cysteinyl-[protein] + a 2'-deoxyguanosine in DNA</text>
        <dbReference type="Rhea" id="RHEA:24000"/>
        <dbReference type="Rhea" id="RHEA-COMP:10131"/>
        <dbReference type="Rhea" id="RHEA-COMP:10132"/>
        <dbReference type="Rhea" id="RHEA-COMP:11367"/>
        <dbReference type="Rhea" id="RHEA-COMP:11368"/>
        <dbReference type="ChEBI" id="CHEBI:29950"/>
        <dbReference type="ChEBI" id="CHEBI:82612"/>
        <dbReference type="ChEBI" id="CHEBI:85445"/>
        <dbReference type="ChEBI" id="CHEBI:85448"/>
        <dbReference type="EC" id="2.1.1.63"/>
    </reaction>
</comment>
<sequence>MRSRSPVCGTSGDFARICGLADSPVLLAVPYGETRTYGELAADLGSSPRAVGSAVGKNPISVIVPCHRVVGADGSLTGYAGGLDRKRALLALEAVRPQ</sequence>
<dbReference type="Pfam" id="PF01035">
    <property type="entry name" value="DNA_binding_1"/>
    <property type="match status" value="1"/>
</dbReference>
<evidence type="ECO:0000259" key="7">
    <source>
        <dbReference type="Pfam" id="PF01035"/>
    </source>
</evidence>
<dbReference type="Proteomes" id="UP001529256">
    <property type="component" value="Unassembled WGS sequence"/>
</dbReference>
<dbReference type="InterPro" id="IPR001497">
    <property type="entry name" value="MethylDNA_cys_MeTrfase_AS"/>
</dbReference>
<keyword evidence="2 8" id="KW-0489">Methyltransferase</keyword>
<evidence type="ECO:0000256" key="6">
    <source>
        <dbReference type="ARBA" id="ARBA00049348"/>
    </source>
</evidence>
<name>A0ABT7V252_9ACTN</name>
<keyword evidence="4" id="KW-0227">DNA damage</keyword>
<comment type="caution">
    <text evidence="8">The sequence shown here is derived from an EMBL/GenBank/DDBJ whole genome shotgun (WGS) entry which is preliminary data.</text>
</comment>
<evidence type="ECO:0000256" key="1">
    <source>
        <dbReference type="ARBA" id="ARBA00001286"/>
    </source>
</evidence>